<accession>A0A495X8P4</accession>
<dbReference type="AlphaFoldDB" id="A0A495X8P4"/>
<organism evidence="1 2">
    <name type="scientific">Saccharothrix variisporea</name>
    <dbReference type="NCBI Taxonomy" id="543527"/>
    <lineage>
        <taxon>Bacteria</taxon>
        <taxon>Bacillati</taxon>
        <taxon>Actinomycetota</taxon>
        <taxon>Actinomycetes</taxon>
        <taxon>Pseudonocardiales</taxon>
        <taxon>Pseudonocardiaceae</taxon>
        <taxon>Saccharothrix</taxon>
    </lineage>
</organism>
<sequence length="120" mass="13142">MFGLEDLSDLTFATDIHTLNLGWCDQLSWLTGITRWSRSLKHLTISGCEGLDFDHPRTSEALHALSALKSVTIRSTAPLDLTALASDLGNVEVTEAQIEIAPPTPRRYRAPSHAGDLTDQ</sequence>
<reference evidence="1 2" key="1">
    <citation type="submission" date="2018-10" db="EMBL/GenBank/DDBJ databases">
        <title>Sequencing the genomes of 1000 actinobacteria strains.</title>
        <authorList>
            <person name="Klenk H.-P."/>
        </authorList>
    </citation>
    <scope>NUCLEOTIDE SEQUENCE [LARGE SCALE GENOMIC DNA]</scope>
    <source>
        <strain evidence="1 2">DSM 43911</strain>
    </source>
</reference>
<evidence type="ECO:0000313" key="1">
    <source>
        <dbReference type="EMBL" id="RKT69525.1"/>
    </source>
</evidence>
<name>A0A495X8P4_9PSEU</name>
<evidence type="ECO:0008006" key="3">
    <source>
        <dbReference type="Google" id="ProtNLM"/>
    </source>
</evidence>
<dbReference type="InterPro" id="IPR032675">
    <property type="entry name" value="LRR_dom_sf"/>
</dbReference>
<evidence type="ECO:0000313" key="2">
    <source>
        <dbReference type="Proteomes" id="UP000272729"/>
    </source>
</evidence>
<gene>
    <name evidence="1" type="ORF">DFJ66_2756</name>
</gene>
<dbReference type="SUPFAM" id="SSF52047">
    <property type="entry name" value="RNI-like"/>
    <property type="match status" value="1"/>
</dbReference>
<comment type="caution">
    <text evidence="1">The sequence shown here is derived from an EMBL/GenBank/DDBJ whole genome shotgun (WGS) entry which is preliminary data.</text>
</comment>
<protein>
    <recommendedName>
        <fullName evidence="3">Leucine rich repeat (LRR) protein</fullName>
    </recommendedName>
</protein>
<dbReference type="EMBL" id="RBXR01000001">
    <property type="protein sequence ID" value="RKT69525.1"/>
    <property type="molecule type" value="Genomic_DNA"/>
</dbReference>
<dbReference type="Gene3D" id="3.80.10.10">
    <property type="entry name" value="Ribonuclease Inhibitor"/>
    <property type="match status" value="1"/>
</dbReference>
<proteinExistence type="predicted"/>
<keyword evidence="2" id="KW-1185">Reference proteome</keyword>
<dbReference type="Proteomes" id="UP000272729">
    <property type="component" value="Unassembled WGS sequence"/>
</dbReference>